<dbReference type="Pfam" id="PF05368">
    <property type="entry name" value="NmrA"/>
    <property type="match status" value="1"/>
</dbReference>
<organism evidence="5 6">
    <name type="scientific">Schizothecium vesticola</name>
    <dbReference type="NCBI Taxonomy" id="314040"/>
    <lineage>
        <taxon>Eukaryota</taxon>
        <taxon>Fungi</taxon>
        <taxon>Dikarya</taxon>
        <taxon>Ascomycota</taxon>
        <taxon>Pezizomycotina</taxon>
        <taxon>Sordariomycetes</taxon>
        <taxon>Sordariomycetidae</taxon>
        <taxon>Sordariales</taxon>
        <taxon>Schizotheciaceae</taxon>
        <taxon>Schizothecium</taxon>
    </lineage>
</organism>
<evidence type="ECO:0000256" key="3">
    <source>
        <dbReference type="ARBA" id="ARBA00023002"/>
    </source>
</evidence>
<dbReference type="AlphaFoldDB" id="A0AA40EL67"/>
<comment type="caution">
    <text evidence="5">The sequence shown here is derived from an EMBL/GenBank/DDBJ whole genome shotgun (WGS) entry which is preliminary data.</text>
</comment>
<dbReference type="InterPro" id="IPR051609">
    <property type="entry name" value="NmrA/Isoflavone_reductase-like"/>
</dbReference>
<evidence type="ECO:0000256" key="2">
    <source>
        <dbReference type="ARBA" id="ARBA00022857"/>
    </source>
</evidence>
<evidence type="ECO:0000259" key="4">
    <source>
        <dbReference type="Pfam" id="PF05368"/>
    </source>
</evidence>
<keyword evidence="3" id="KW-0560">Oxidoreductase</keyword>
<feature type="domain" description="NmrA-like" evidence="4">
    <location>
        <begin position="4"/>
        <end position="244"/>
    </location>
</feature>
<proteinExistence type="inferred from homology"/>
<dbReference type="PANTHER" id="PTHR47706:SF4">
    <property type="entry name" value="NMRA-LIKE DOMAIN-CONTAINING PROTEIN"/>
    <property type="match status" value="1"/>
</dbReference>
<dbReference type="InterPro" id="IPR036291">
    <property type="entry name" value="NAD(P)-bd_dom_sf"/>
</dbReference>
<dbReference type="InterPro" id="IPR008030">
    <property type="entry name" value="NmrA-like"/>
</dbReference>
<gene>
    <name evidence="5" type="ORF">B0T18DRAFT_332378</name>
</gene>
<keyword evidence="2" id="KW-0521">NADP</keyword>
<dbReference type="Proteomes" id="UP001172155">
    <property type="component" value="Unassembled WGS sequence"/>
</dbReference>
<keyword evidence="6" id="KW-1185">Reference proteome</keyword>
<dbReference type="PANTHER" id="PTHR47706">
    <property type="entry name" value="NMRA-LIKE FAMILY PROTEIN"/>
    <property type="match status" value="1"/>
</dbReference>
<evidence type="ECO:0000313" key="6">
    <source>
        <dbReference type="Proteomes" id="UP001172155"/>
    </source>
</evidence>
<name>A0AA40EL67_9PEZI</name>
<dbReference type="Gene3D" id="3.40.50.720">
    <property type="entry name" value="NAD(P)-binding Rossmann-like Domain"/>
    <property type="match status" value="1"/>
</dbReference>
<protein>
    <recommendedName>
        <fullName evidence="4">NmrA-like domain-containing protein</fullName>
    </recommendedName>
</protein>
<evidence type="ECO:0000313" key="5">
    <source>
        <dbReference type="EMBL" id="KAK0741399.1"/>
    </source>
</evidence>
<dbReference type="SUPFAM" id="SSF51735">
    <property type="entry name" value="NAD(P)-binding Rossmann-fold domains"/>
    <property type="match status" value="1"/>
</dbReference>
<dbReference type="GO" id="GO:0016491">
    <property type="term" value="F:oxidoreductase activity"/>
    <property type="evidence" value="ECO:0007669"/>
    <property type="project" value="UniProtKB-KW"/>
</dbReference>
<dbReference type="Gene3D" id="3.90.25.10">
    <property type="entry name" value="UDP-galactose 4-epimerase, domain 1"/>
    <property type="match status" value="1"/>
</dbReference>
<accession>A0AA40EL67</accession>
<evidence type="ECO:0000256" key="1">
    <source>
        <dbReference type="ARBA" id="ARBA00005725"/>
    </source>
</evidence>
<dbReference type="EMBL" id="JAUKUD010000006">
    <property type="protein sequence ID" value="KAK0741399.1"/>
    <property type="molecule type" value="Genomic_DNA"/>
</dbReference>
<sequence length="317" mass="34510">MVVVAVAGGTGGLGRMMVDALVATGKHDVKILARKPNPSIEKELGVSVLAVNYDDVPGLTKTLEDNNVHTVISTITMMPIDGSTPKEVELIQAADASKTTKRLISSDWGIPYDERKLAIWPSAVHNFNARDALNKTTNLEHTVIQVGFLVDYWTNPKIKSYVAPITAVVDIPANAAAIPGSGNTPVTFIHSADLAKMTAALLDLDKWDPISTAVGDSVTWNEFVRLVEEVRAGTKITVSYDSVDKMSKGEVTELPSHPQSYEHFPKEALQSILAAFGLWFEDGSIHMTAEKTLNQQLPEEVQPRKVKELLQEAWGSN</sequence>
<reference evidence="5" key="1">
    <citation type="submission" date="2023-06" db="EMBL/GenBank/DDBJ databases">
        <title>Genome-scale phylogeny and comparative genomics of the fungal order Sordariales.</title>
        <authorList>
            <consortium name="Lawrence Berkeley National Laboratory"/>
            <person name="Hensen N."/>
            <person name="Bonometti L."/>
            <person name="Westerberg I."/>
            <person name="Brannstrom I.O."/>
            <person name="Guillou S."/>
            <person name="Cros-Aarteil S."/>
            <person name="Calhoun S."/>
            <person name="Haridas S."/>
            <person name="Kuo A."/>
            <person name="Mondo S."/>
            <person name="Pangilinan J."/>
            <person name="Riley R."/>
            <person name="LaButti K."/>
            <person name="Andreopoulos B."/>
            <person name="Lipzen A."/>
            <person name="Chen C."/>
            <person name="Yanf M."/>
            <person name="Daum C."/>
            <person name="Ng V."/>
            <person name="Clum A."/>
            <person name="Steindorff A."/>
            <person name="Ohm R."/>
            <person name="Martin F."/>
            <person name="Silar P."/>
            <person name="Natvig D."/>
            <person name="Lalanne C."/>
            <person name="Gautier V."/>
            <person name="Ament-velasquez S.L."/>
            <person name="Kruys A."/>
            <person name="Hutchinson M.I."/>
            <person name="Powell A.J."/>
            <person name="Barry K."/>
            <person name="Miller A.N."/>
            <person name="Grigoriev I.V."/>
            <person name="Debuchy R."/>
            <person name="Gladieux P."/>
            <person name="Thoren M.H."/>
            <person name="Johannesson H."/>
        </authorList>
    </citation>
    <scope>NUCLEOTIDE SEQUENCE</scope>
    <source>
        <strain evidence="5">SMH3187-1</strain>
    </source>
</reference>
<comment type="similarity">
    <text evidence="1">Belongs to the NmrA-type oxidoreductase family. Isoflavone reductase subfamily.</text>
</comment>